<comment type="caution">
    <text evidence="1">The sequence shown here is derived from an EMBL/GenBank/DDBJ whole genome shotgun (WGS) entry which is preliminary data.</text>
</comment>
<organism evidence="1 2">
    <name type="scientific">Candidatus Kerfeldbacteria bacterium CG08_land_8_20_14_0_20_40_16</name>
    <dbReference type="NCBI Taxonomy" id="2014244"/>
    <lineage>
        <taxon>Bacteria</taxon>
        <taxon>Candidatus Kerfeldiibacteriota</taxon>
    </lineage>
</organism>
<evidence type="ECO:0000313" key="1">
    <source>
        <dbReference type="EMBL" id="PIS43008.1"/>
    </source>
</evidence>
<dbReference type="Proteomes" id="UP000231542">
    <property type="component" value="Unassembled WGS sequence"/>
</dbReference>
<reference evidence="1 2" key="1">
    <citation type="submission" date="2017-09" db="EMBL/GenBank/DDBJ databases">
        <title>Depth-based differentiation of microbial function through sediment-hosted aquifers and enrichment of novel symbionts in the deep terrestrial subsurface.</title>
        <authorList>
            <person name="Probst A.J."/>
            <person name="Ladd B."/>
            <person name="Jarett J.K."/>
            <person name="Geller-Mcgrath D.E."/>
            <person name="Sieber C.M."/>
            <person name="Emerson J.B."/>
            <person name="Anantharaman K."/>
            <person name="Thomas B.C."/>
            <person name="Malmstrom R."/>
            <person name="Stieglmeier M."/>
            <person name="Klingl A."/>
            <person name="Woyke T."/>
            <person name="Ryan C.M."/>
            <person name="Banfield J.F."/>
        </authorList>
    </citation>
    <scope>NUCLEOTIDE SEQUENCE [LARGE SCALE GENOMIC DNA]</scope>
    <source>
        <strain evidence="1">CG08_land_8_20_14_0_20_40_16</strain>
    </source>
</reference>
<accession>A0A2H0YWY7</accession>
<dbReference type="Gene3D" id="1.25.10.10">
    <property type="entry name" value="Leucine-rich Repeat Variant"/>
    <property type="match status" value="1"/>
</dbReference>
<dbReference type="AlphaFoldDB" id="A0A2H0YWY7"/>
<name>A0A2H0YWY7_9BACT</name>
<proteinExistence type="predicted"/>
<dbReference type="SUPFAM" id="SSF48371">
    <property type="entry name" value="ARM repeat"/>
    <property type="match status" value="1"/>
</dbReference>
<dbReference type="InterPro" id="IPR011989">
    <property type="entry name" value="ARM-like"/>
</dbReference>
<gene>
    <name evidence="1" type="ORF">COT24_00515</name>
</gene>
<evidence type="ECO:0008006" key="3">
    <source>
        <dbReference type="Google" id="ProtNLM"/>
    </source>
</evidence>
<sequence>MPVINLKDLESKNPKIKYGCTKKAIALSEKNPEALYPLWDDFVKLLDSENRILKWSAILVIGNLSQADKKNKISKLLPRLLHFLREKEMITAANSIKALGQIARHQPKFKDKIFQEFLKVEKAKYYNKGKLSPECRNIALGKIMDVLNDFPDELKNRKELVGLIKRQTKNTRPAVKKRAELLLSGI</sequence>
<dbReference type="InterPro" id="IPR016024">
    <property type="entry name" value="ARM-type_fold"/>
</dbReference>
<dbReference type="EMBL" id="PEXU01000006">
    <property type="protein sequence ID" value="PIS43008.1"/>
    <property type="molecule type" value="Genomic_DNA"/>
</dbReference>
<protein>
    <recommendedName>
        <fullName evidence="3">HEAT repeat domain-containing protein</fullName>
    </recommendedName>
</protein>
<evidence type="ECO:0000313" key="2">
    <source>
        <dbReference type="Proteomes" id="UP000231542"/>
    </source>
</evidence>